<comment type="caution">
    <text evidence="1">The sequence shown here is derived from an EMBL/GenBank/DDBJ whole genome shotgun (WGS) entry which is preliminary data.</text>
</comment>
<evidence type="ECO:0000313" key="2">
    <source>
        <dbReference type="Proteomes" id="UP000555003"/>
    </source>
</evidence>
<organism evidence="1 2">
    <name type="scientific">Flavobacterium gossypii</name>
    <dbReference type="NCBI Taxonomy" id="1646119"/>
    <lineage>
        <taxon>Bacteria</taxon>
        <taxon>Pseudomonadati</taxon>
        <taxon>Bacteroidota</taxon>
        <taxon>Flavobacteriia</taxon>
        <taxon>Flavobacteriales</taxon>
        <taxon>Flavobacteriaceae</taxon>
        <taxon>Flavobacterium</taxon>
    </lineage>
</organism>
<evidence type="ECO:0000313" key="1">
    <source>
        <dbReference type="EMBL" id="MBA9072594.1"/>
    </source>
</evidence>
<reference evidence="1 2" key="1">
    <citation type="submission" date="2020-08" db="EMBL/GenBank/DDBJ databases">
        <title>Genomic Encyclopedia of Type Strains, Phase IV (KMG-IV): sequencing the most valuable type-strain genomes for metagenomic binning, comparative biology and taxonomic classification.</title>
        <authorList>
            <person name="Goeker M."/>
        </authorList>
    </citation>
    <scope>NUCLEOTIDE SEQUENCE [LARGE SCALE GENOMIC DNA]</scope>
    <source>
        <strain evidence="1 2">DSM 100397</strain>
    </source>
</reference>
<keyword evidence="2" id="KW-1185">Reference proteome</keyword>
<protein>
    <submittedName>
        <fullName evidence="1">Uncharacterized protein</fullName>
    </submittedName>
</protein>
<accession>A0ABR6DLN4</accession>
<dbReference type="Proteomes" id="UP000555003">
    <property type="component" value="Unassembled WGS sequence"/>
</dbReference>
<proteinExistence type="predicted"/>
<sequence length="102" mass="12027">MEYTNTQIKEEYLRQAKVDFDKAKAKIEECFQENKGSITNKIELYEAVSICADKEMDFFRVTWLRTAPKALNDYLDYIDCILKIQNMYMELIKLPKSLISAI</sequence>
<name>A0ABR6DLN4_9FLAO</name>
<dbReference type="EMBL" id="JACJIS010000001">
    <property type="protein sequence ID" value="MBA9072594.1"/>
    <property type="molecule type" value="Genomic_DNA"/>
</dbReference>
<gene>
    <name evidence="1" type="ORF">GGR22_000720</name>
</gene>
<dbReference type="RefSeq" id="WP_182492598.1">
    <property type="nucleotide sequence ID" value="NZ_JACJIS010000001.1"/>
</dbReference>